<keyword evidence="1" id="KW-1185">Reference proteome</keyword>
<evidence type="ECO:0000313" key="1">
    <source>
        <dbReference type="Proteomes" id="UP001652625"/>
    </source>
</evidence>
<dbReference type="RefSeq" id="XP_065658219.1">
    <property type="nucleotide sequence ID" value="XM_065802147.1"/>
</dbReference>
<reference evidence="2" key="1">
    <citation type="submission" date="2025-08" db="UniProtKB">
        <authorList>
            <consortium name="RefSeq"/>
        </authorList>
    </citation>
    <scope>IDENTIFICATION</scope>
</reference>
<evidence type="ECO:0000313" key="2">
    <source>
        <dbReference type="RefSeq" id="XP_065658219.1"/>
    </source>
</evidence>
<dbReference type="PANTHER" id="PTHR19446">
    <property type="entry name" value="REVERSE TRANSCRIPTASES"/>
    <property type="match status" value="1"/>
</dbReference>
<proteinExistence type="predicted"/>
<gene>
    <name evidence="2" type="primary">LOC136082725</name>
</gene>
<protein>
    <submittedName>
        <fullName evidence="2">Uncharacterized protein LOC136082725</fullName>
    </submittedName>
</protein>
<accession>A0ABM4C9A5</accession>
<name>A0ABM4C9A5_HYDVU</name>
<dbReference type="Proteomes" id="UP001652625">
    <property type="component" value="Chromosome 07"/>
</dbReference>
<sequence length="158" mass="17810">MIKINNTVIFEPNAISHEFNKFFSDIGPKLSIKIPNTKALFSDFLLPLDKCVCSDELSSDLSTEELERAFKSIKNNKSCGSDEINGNVIIDCFEQLKDVLFKVLSALNNKGIFPEQLKIAKVTPIYKEGDQSKITNYRLISVLSIFSKVIGRIMCKRV</sequence>
<dbReference type="GeneID" id="136082725"/>
<organism evidence="1 2">
    <name type="scientific">Hydra vulgaris</name>
    <name type="common">Hydra</name>
    <name type="synonym">Hydra attenuata</name>
    <dbReference type="NCBI Taxonomy" id="6087"/>
    <lineage>
        <taxon>Eukaryota</taxon>
        <taxon>Metazoa</taxon>
        <taxon>Cnidaria</taxon>
        <taxon>Hydrozoa</taxon>
        <taxon>Hydroidolina</taxon>
        <taxon>Anthoathecata</taxon>
        <taxon>Aplanulata</taxon>
        <taxon>Hydridae</taxon>
        <taxon>Hydra</taxon>
    </lineage>
</organism>